<name>A0A085ZX74_9FLAO</name>
<dbReference type="eggNOG" id="ENOG503466R">
    <property type="taxonomic scope" value="Bacteria"/>
</dbReference>
<evidence type="ECO:0000313" key="1">
    <source>
        <dbReference type="EMBL" id="KFF09038.1"/>
    </source>
</evidence>
<protein>
    <submittedName>
        <fullName evidence="1">Uncharacterized protein</fullName>
    </submittedName>
</protein>
<organism evidence="1 2">
    <name type="scientific">Chryseobacterium luteum</name>
    <dbReference type="NCBI Taxonomy" id="421531"/>
    <lineage>
        <taxon>Bacteria</taxon>
        <taxon>Pseudomonadati</taxon>
        <taxon>Bacteroidota</taxon>
        <taxon>Flavobacteriia</taxon>
        <taxon>Flavobacteriales</taxon>
        <taxon>Weeksellaceae</taxon>
        <taxon>Chryseobacterium group</taxon>
        <taxon>Chryseobacterium</taxon>
    </lineage>
</organism>
<accession>A0A085ZX74</accession>
<keyword evidence="2" id="KW-1185">Reference proteome</keyword>
<sequence>MKPYLKIINIILFTAIQLCYSQNKIVLDSVRVSVCKKKCKTFTKELLDKKNNNSATPSFMLGTPKYLKMFSISSKVRMNIYPFNEYDSIYIAKPTFIKDIEEPRNYLQEKYHNSVRILTEDEKIKLSDILFNYHKTYDLYRIGERSTIGCDCIQLKYPKIILLFKKAGQFKKYIAFPDDGWNRYNLTDEEYQNFDWSEEKENVILDMLKKDILPNQKKN</sequence>
<dbReference type="OrthoDB" id="1258604at2"/>
<dbReference type="EMBL" id="JPRO01000001">
    <property type="protein sequence ID" value="KFF09038.1"/>
    <property type="molecule type" value="Genomic_DNA"/>
</dbReference>
<dbReference type="RefSeq" id="WP_034700856.1">
    <property type="nucleotide sequence ID" value="NZ_JPRO01000001.1"/>
</dbReference>
<proteinExistence type="predicted"/>
<comment type="caution">
    <text evidence="1">The sequence shown here is derived from an EMBL/GenBank/DDBJ whole genome shotgun (WGS) entry which is preliminary data.</text>
</comment>
<evidence type="ECO:0000313" key="2">
    <source>
        <dbReference type="Proteomes" id="UP000028703"/>
    </source>
</evidence>
<gene>
    <name evidence="1" type="ORF">IX38_00535</name>
</gene>
<dbReference type="Proteomes" id="UP000028703">
    <property type="component" value="Unassembled WGS sequence"/>
</dbReference>
<dbReference type="AlphaFoldDB" id="A0A085ZX74"/>
<reference evidence="1 2" key="1">
    <citation type="submission" date="2014-07" db="EMBL/GenBank/DDBJ databases">
        <title>Genome of Chryseobacterium luteum DSM 18605.</title>
        <authorList>
            <person name="Stropko S.J."/>
            <person name="Pipes S.E."/>
            <person name="Newman J.D."/>
        </authorList>
    </citation>
    <scope>NUCLEOTIDE SEQUENCE [LARGE SCALE GENOMIC DNA]</scope>
    <source>
        <strain evidence="1 2">DSM 18605</strain>
    </source>
</reference>
<dbReference type="STRING" id="421531.IX38_00535"/>